<accession>A0ABW5FRZ7</accession>
<gene>
    <name evidence="1" type="ORF">ACFSXZ_12815</name>
</gene>
<evidence type="ECO:0000313" key="2">
    <source>
        <dbReference type="Proteomes" id="UP001597417"/>
    </source>
</evidence>
<dbReference type="EMBL" id="JBHUKR010000006">
    <property type="protein sequence ID" value="MFD2417207.1"/>
    <property type="molecule type" value="Genomic_DNA"/>
</dbReference>
<protein>
    <submittedName>
        <fullName evidence="1">Uncharacterized protein</fullName>
    </submittedName>
</protein>
<comment type="caution">
    <text evidence="1">The sequence shown here is derived from an EMBL/GenBank/DDBJ whole genome shotgun (WGS) entry which is preliminary data.</text>
</comment>
<evidence type="ECO:0000313" key="1">
    <source>
        <dbReference type="EMBL" id="MFD2417207.1"/>
    </source>
</evidence>
<dbReference type="Proteomes" id="UP001597417">
    <property type="component" value="Unassembled WGS sequence"/>
</dbReference>
<keyword evidence="2" id="KW-1185">Reference proteome</keyword>
<reference evidence="2" key="1">
    <citation type="journal article" date="2019" name="Int. J. Syst. Evol. Microbiol.">
        <title>The Global Catalogue of Microorganisms (GCM) 10K type strain sequencing project: providing services to taxonomists for standard genome sequencing and annotation.</title>
        <authorList>
            <consortium name="The Broad Institute Genomics Platform"/>
            <consortium name="The Broad Institute Genome Sequencing Center for Infectious Disease"/>
            <person name="Wu L."/>
            <person name="Ma J."/>
        </authorList>
    </citation>
    <scope>NUCLEOTIDE SEQUENCE [LARGE SCALE GENOMIC DNA]</scope>
    <source>
        <strain evidence="2">CGMCC 4.7645</strain>
    </source>
</reference>
<proteinExistence type="predicted"/>
<organism evidence="1 2">
    <name type="scientific">Amycolatopsis pigmentata</name>
    <dbReference type="NCBI Taxonomy" id="450801"/>
    <lineage>
        <taxon>Bacteria</taxon>
        <taxon>Bacillati</taxon>
        <taxon>Actinomycetota</taxon>
        <taxon>Actinomycetes</taxon>
        <taxon>Pseudonocardiales</taxon>
        <taxon>Pseudonocardiaceae</taxon>
        <taxon>Amycolatopsis</taxon>
    </lineage>
</organism>
<dbReference type="RefSeq" id="WP_378264695.1">
    <property type="nucleotide sequence ID" value="NZ_JBHUKR010000006.1"/>
</dbReference>
<name>A0ABW5FRZ7_9PSEU</name>
<sequence length="53" mass="5919">MGTTYRDRQRAGQLLFIRARKSEDLATLDRAIALLREAALRWPTATSASAATR</sequence>